<evidence type="ECO:0000259" key="1">
    <source>
        <dbReference type="Pfam" id="PF00561"/>
    </source>
</evidence>
<dbReference type="Proteomes" id="UP001519654">
    <property type="component" value="Unassembled WGS sequence"/>
</dbReference>
<dbReference type="Pfam" id="PF00561">
    <property type="entry name" value="Abhydrolase_1"/>
    <property type="match status" value="1"/>
</dbReference>
<keyword evidence="2" id="KW-0378">Hydrolase</keyword>
<dbReference type="Gene3D" id="3.40.50.1820">
    <property type="entry name" value="alpha/beta hydrolase"/>
    <property type="match status" value="1"/>
</dbReference>
<dbReference type="InterPro" id="IPR029058">
    <property type="entry name" value="AB_hydrolase_fold"/>
</dbReference>
<dbReference type="InterPro" id="IPR000073">
    <property type="entry name" value="AB_hydrolase_1"/>
</dbReference>
<feature type="domain" description="AB hydrolase-1" evidence="1">
    <location>
        <begin position="22"/>
        <end position="257"/>
    </location>
</feature>
<sequence>MAFVRTADGAEIYYKDWGSGRPVVLSHGWPLNSDSWEAQQLFLASNGYRAIAHDRRGHGRSTQTWDGNEMDTYADDLAAVVEALDLREITLVGFSTGGGEVARYVGRHGTSRVAQVVLVSAVPPFMTRTPDNPGGLPIDVFDGIRAGSLADRSQQYHDLADGPFFGNNRPGADVSAGIREAFWRQGLQAGHRNAYECIAAFSGTDFRADLDAIDVPALVIHGDDDQVVPFAVGGQASAARIKNARLTVYPGAPHGITDTHKEQLGSDLLAFLKEYDA</sequence>
<dbReference type="InterPro" id="IPR050471">
    <property type="entry name" value="AB_hydrolase"/>
</dbReference>
<evidence type="ECO:0000313" key="2">
    <source>
        <dbReference type="EMBL" id="MBU2662093.1"/>
    </source>
</evidence>
<protein>
    <submittedName>
        <fullName evidence="2">Alpha/beta hydrolase</fullName>
    </submittedName>
</protein>
<dbReference type="EMBL" id="JAHKKG010000001">
    <property type="protein sequence ID" value="MBU2662093.1"/>
    <property type="molecule type" value="Genomic_DNA"/>
</dbReference>
<dbReference type="PANTHER" id="PTHR43433">
    <property type="entry name" value="HYDROLASE, ALPHA/BETA FOLD FAMILY PROTEIN"/>
    <property type="match status" value="1"/>
</dbReference>
<proteinExistence type="predicted"/>
<dbReference type="SUPFAM" id="SSF53474">
    <property type="entry name" value="alpha/beta-Hydrolases"/>
    <property type="match status" value="1"/>
</dbReference>
<dbReference type="PANTHER" id="PTHR43433:SF3">
    <property type="entry name" value="NON-HEME CHLOROPEROXIDASE"/>
    <property type="match status" value="1"/>
</dbReference>
<evidence type="ECO:0000313" key="3">
    <source>
        <dbReference type="Proteomes" id="UP001519654"/>
    </source>
</evidence>
<name>A0ABS5YFJ1_9ACTN</name>
<accession>A0ABS5YFJ1</accession>
<gene>
    <name evidence="2" type="ORF">KOI35_01100</name>
</gene>
<comment type="caution">
    <text evidence="2">The sequence shown here is derived from an EMBL/GenBank/DDBJ whole genome shotgun (WGS) entry which is preliminary data.</text>
</comment>
<dbReference type="GO" id="GO:0016787">
    <property type="term" value="F:hydrolase activity"/>
    <property type="evidence" value="ECO:0007669"/>
    <property type="project" value="UniProtKB-KW"/>
</dbReference>
<keyword evidence="3" id="KW-1185">Reference proteome</keyword>
<organism evidence="2 3">
    <name type="scientific">Paractinoplanes bogorensis</name>
    <dbReference type="NCBI Taxonomy" id="1610840"/>
    <lineage>
        <taxon>Bacteria</taxon>
        <taxon>Bacillati</taxon>
        <taxon>Actinomycetota</taxon>
        <taxon>Actinomycetes</taxon>
        <taxon>Micromonosporales</taxon>
        <taxon>Micromonosporaceae</taxon>
        <taxon>Paractinoplanes</taxon>
    </lineage>
</organism>
<reference evidence="2 3" key="1">
    <citation type="submission" date="2021-06" db="EMBL/GenBank/DDBJ databases">
        <title>Actinoplanes lichenicola sp. nov., and Actinoplanes ovalisporus sp. nov., isolated from lichen in Thailand.</title>
        <authorList>
            <person name="Saeng-In P."/>
            <person name="Kanchanasin P."/>
            <person name="Yuki M."/>
            <person name="Kudo T."/>
            <person name="Ohkuma M."/>
            <person name="Phongsopitanun W."/>
            <person name="Tanasupawat S."/>
        </authorList>
    </citation>
    <scope>NUCLEOTIDE SEQUENCE [LARGE SCALE GENOMIC DNA]</scope>
    <source>
        <strain evidence="2 3">NBRC 110975</strain>
    </source>
</reference>
<dbReference type="PRINTS" id="PR00111">
    <property type="entry name" value="ABHYDROLASE"/>
</dbReference>